<dbReference type="AlphaFoldDB" id="A0A3B0VRM2"/>
<gene>
    <name evidence="1" type="ORF">MNBD_GAMMA01-2177</name>
</gene>
<proteinExistence type="predicted"/>
<protein>
    <submittedName>
        <fullName evidence="1">Uncharacterized protein</fullName>
    </submittedName>
</protein>
<evidence type="ECO:0000313" key="1">
    <source>
        <dbReference type="EMBL" id="VAW34916.1"/>
    </source>
</evidence>
<name>A0A3B0VRM2_9ZZZZ</name>
<sequence>MKIIKKLIVILAITSIPSTVVYAQDLNLTYADGNISLPLSPANSMSIDPNSGDINIATTANAENIGTSLGLQPVGNAPDISFQVILNTAATSATINATITEDAVYCQKGGLWGTSLTASNPPNTFVTGVTGQGTSNSSNYTLTCGNSFGKITENATVSGIVAVNNPVVTITATPTSVTSGGSSTINWAVTNAPDSCTFTGDWPTNITFTSNGPFSFSENNITSNKTYSVLCDNSAPGNSGTQTATVVVQGQSAWSSCAAPSEYVLNGAEDRTVIANALDTSQPFSYSGLFSELQGGAGTNSPWPGNFGESIQLTLNKNKYIAAQFTTNNIGYNAALQVSGTSNNQGTQSQNWTYMISECPGAFDSPVNNQPACIMAANSLRWSTKSTPTPGFPPGYFCRLDKNKTYYLNLIHSDNSEGNGYATSDCQSSSSYCGILAQMLEVNL</sequence>
<reference evidence="1" key="1">
    <citation type="submission" date="2018-06" db="EMBL/GenBank/DDBJ databases">
        <authorList>
            <person name="Zhirakovskaya E."/>
        </authorList>
    </citation>
    <scope>NUCLEOTIDE SEQUENCE</scope>
</reference>
<dbReference type="EMBL" id="UOEW01000089">
    <property type="protein sequence ID" value="VAW34916.1"/>
    <property type="molecule type" value="Genomic_DNA"/>
</dbReference>
<accession>A0A3B0VRM2</accession>
<organism evidence="1">
    <name type="scientific">hydrothermal vent metagenome</name>
    <dbReference type="NCBI Taxonomy" id="652676"/>
    <lineage>
        <taxon>unclassified sequences</taxon>
        <taxon>metagenomes</taxon>
        <taxon>ecological metagenomes</taxon>
    </lineage>
</organism>